<dbReference type="RefSeq" id="WP_198738888.1">
    <property type="nucleotide sequence ID" value="NZ_JAEIOS010000013.1"/>
</dbReference>
<reference evidence="1" key="1">
    <citation type="submission" date="2020-12" db="EMBL/GenBank/DDBJ databases">
        <title>Genome public.</title>
        <authorList>
            <person name="Sun Q."/>
        </authorList>
    </citation>
    <scope>NUCLEOTIDE SEQUENCE</scope>
    <source>
        <strain evidence="1">CCM 8863</strain>
    </source>
</reference>
<name>A0A934HZK2_9CORY</name>
<keyword evidence="2" id="KW-1185">Reference proteome</keyword>
<organism evidence="1 2">
    <name type="scientific">Corynebacterium meridianum</name>
    <dbReference type="NCBI Taxonomy" id="2765363"/>
    <lineage>
        <taxon>Bacteria</taxon>
        <taxon>Bacillati</taxon>
        <taxon>Actinomycetota</taxon>
        <taxon>Actinomycetes</taxon>
        <taxon>Mycobacteriales</taxon>
        <taxon>Corynebacteriaceae</taxon>
        <taxon>Corynebacterium</taxon>
    </lineage>
</organism>
<dbReference type="PANTHER" id="PTHR42708:SF1">
    <property type="entry name" value="GLIDING MOTILITY PROTEIN MGLA"/>
    <property type="match status" value="1"/>
</dbReference>
<dbReference type="AlphaFoldDB" id="A0A934HZK2"/>
<evidence type="ECO:0008006" key="3">
    <source>
        <dbReference type="Google" id="ProtNLM"/>
    </source>
</evidence>
<dbReference type="SUPFAM" id="SSF52540">
    <property type="entry name" value="P-loop containing nucleoside triphosphate hydrolases"/>
    <property type="match status" value="1"/>
</dbReference>
<dbReference type="EMBL" id="JAEIOS010000013">
    <property type="protein sequence ID" value="MBI8989863.1"/>
    <property type="molecule type" value="Genomic_DNA"/>
</dbReference>
<dbReference type="PANTHER" id="PTHR42708">
    <property type="entry name" value="ATP/GTP-BINDING PROTEIN-RELATED"/>
    <property type="match status" value="1"/>
</dbReference>
<evidence type="ECO:0000313" key="2">
    <source>
        <dbReference type="Proteomes" id="UP000645966"/>
    </source>
</evidence>
<evidence type="ECO:0000313" key="1">
    <source>
        <dbReference type="EMBL" id="MBI8989863.1"/>
    </source>
</evidence>
<sequence>MTHSRERSGIPENAIPEDAIIGSPSDSEVVFIGPPGVGKTTAVTTLSSAAPVTTEVLMVDGAAAFAGTSKLTTTVGIDYGIWERGDGTLVGLFGTAGQDRFSHSRAPLHNPDAGVVVWLFGDRGDLDDDLEHWIAAAGGPTVAERMMVALNFTAPGALERARASLAGLGYDSMPVVEADPRNPEDMVRLVTAAIRLTEEH</sequence>
<dbReference type="InterPro" id="IPR052705">
    <property type="entry name" value="Gliding_Motility_GTPase"/>
</dbReference>
<protein>
    <recommendedName>
        <fullName evidence="3">Signal recognition particle receptor subunit beta, a GTPase</fullName>
    </recommendedName>
</protein>
<dbReference type="Proteomes" id="UP000645966">
    <property type="component" value="Unassembled WGS sequence"/>
</dbReference>
<gene>
    <name evidence="1" type="ORF">JDV75_08850</name>
</gene>
<dbReference type="Gene3D" id="3.40.50.300">
    <property type="entry name" value="P-loop containing nucleotide triphosphate hydrolases"/>
    <property type="match status" value="1"/>
</dbReference>
<proteinExistence type="predicted"/>
<dbReference type="CDD" id="cd00882">
    <property type="entry name" value="Ras_like_GTPase"/>
    <property type="match status" value="1"/>
</dbReference>
<comment type="caution">
    <text evidence="1">The sequence shown here is derived from an EMBL/GenBank/DDBJ whole genome shotgun (WGS) entry which is preliminary data.</text>
</comment>
<accession>A0A934HZK2</accession>
<dbReference type="InterPro" id="IPR027417">
    <property type="entry name" value="P-loop_NTPase"/>
</dbReference>